<feature type="chain" id="PRO_5011529297" evidence="1">
    <location>
        <begin position="23"/>
        <end position="278"/>
    </location>
</feature>
<dbReference type="EMBL" id="FNEB01000004">
    <property type="protein sequence ID" value="SDI62223.1"/>
    <property type="molecule type" value="Genomic_DNA"/>
</dbReference>
<dbReference type="Gene3D" id="3.40.50.1980">
    <property type="entry name" value="Nitrogenase molybdenum iron protein domain"/>
    <property type="match status" value="2"/>
</dbReference>
<dbReference type="GO" id="GO:0071281">
    <property type="term" value="P:cellular response to iron ion"/>
    <property type="evidence" value="ECO:0007669"/>
    <property type="project" value="TreeGrafter"/>
</dbReference>
<accession>A0A1G8M2X9</accession>
<evidence type="ECO:0000259" key="2">
    <source>
        <dbReference type="PROSITE" id="PS50983"/>
    </source>
</evidence>
<evidence type="ECO:0000256" key="1">
    <source>
        <dbReference type="SAM" id="SignalP"/>
    </source>
</evidence>
<dbReference type="PANTHER" id="PTHR30535">
    <property type="entry name" value="VITAMIN B12-BINDING PROTEIN"/>
    <property type="match status" value="1"/>
</dbReference>
<keyword evidence="1" id="KW-0732">Signal</keyword>
<dbReference type="SUPFAM" id="SSF53807">
    <property type="entry name" value="Helical backbone' metal receptor"/>
    <property type="match status" value="1"/>
</dbReference>
<organism evidence="3 4">
    <name type="scientific">Lutimaribacter saemankumensis</name>
    <dbReference type="NCBI Taxonomy" id="490829"/>
    <lineage>
        <taxon>Bacteria</taxon>
        <taxon>Pseudomonadati</taxon>
        <taxon>Pseudomonadota</taxon>
        <taxon>Alphaproteobacteria</taxon>
        <taxon>Rhodobacterales</taxon>
        <taxon>Roseobacteraceae</taxon>
        <taxon>Lutimaribacter</taxon>
    </lineage>
</organism>
<sequence length="278" mass="29338">MRPSRIIPWLAALALAGAAAHADIPKRVVSVNLCTDQLAMLVAGPGQLVSVTPLAANPRTSAMAEEAAAIPVNHARAEEVYLLKPDLVIAGRFTDRATVDMLRRLGIRVEEFAPAYALSDVPDRLTRIGALLGQEARAAELVDRFNAQLAELSSSTQDRPQAALYYANGYTSGDASLAGQILRAAGFDNVATGMGYGAIGALPLELLAMADPDVVVTGNPYPGASRSEAIMDHPVVTALKRGRVTGTVTDRNWVCGTPYVLQAVEDLVALRRAVEAGQ</sequence>
<dbReference type="STRING" id="490829.SAMN05421850_10425"/>
<proteinExistence type="predicted"/>
<dbReference type="Proteomes" id="UP000199340">
    <property type="component" value="Unassembled WGS sequence"/>
</dbReference>
<gene>
    <name evidence="3" type="ORF">SAMN05421850_10425</name>
</gene>
<evidence type="ECO:0000313" key="4">
    <source>
        <dbReference type="Proteomes" id="UP000199340"/>
    </source>
</evidence>
<dbReference type="InterPro" id="IPR050902">
    <property type="entry name" value="ABC_Transporter_SBP"/>
</dbReference>
<protein>
    <submittedName>
        <fullName evidence="3">Iron complex transport system substrate-binding protein</fullName>
    </submittedName>
</protein>
<reference evidence="3 4" key="1">
    <citation type="submission" date="2016-10" db="EMBL/GenBank/DDBJ databases">
        <authorList>
            <person name="de Groot N.N."/>
        </authorList>
    </citation>
    <scope>NUCLEOTIDE SEQUENCE [LARGE SCALE GENOMIC DNA]</scope>
    <source>
        <strain evidence="3 4">DSM 28010</strain>
    </source>
</reference>
<dbReference type="Pfam" id="PF01497">
    <property type="entry name" value="Peripla_BP_2"/>
    <property type="match status" value="1"/>
</dbReference>
<dbReference type="PANTHER" id="PTHR30535:SF34">
    <property type="entry name" value="MOLYBDATE-BINDING PROTEIN MOLA"/>
    <property type="match status" value="1"/>
</dbReference>
<feature type="signal peptide" evidence="1">
    <location>
        <begin position="1"/>
        <end position="22"/>
    </location>
</feature>
<dbReference type="PROSITE" id="PS50983">
    <property type="entry name" value="FE_B12_PBP"/>
    <property type="match status" value="1"/>
</dbReference>
<dbReference type="RefSeq" id="WP_175491437.1">
    <property type="nucleotide sequence ID" value="NZ_FNEB01000004.1"/>
</dbReference>
<feature type="domain" description="Fe/B12 periplasmic-binding" evidence="2">
    <location>
        <begin position="27"/>
        <end position="278"/>
    </location>
</feature>
<dbReference type="InterPro" id="IPR002491">
    <property type="entry name" value="ABC_transptr_periplasmic_BD"/>
</dbReference>
<keyword evidence="4" id="KW-1185">Reference proteome</keyword>
<dbReference type="AlphaFoldDB" id="A0A1G8M2X9"/>
<name>A0A1G8M2X9_9RHOB</name>
<evidence type="ECO:0000313" key="3">
    <source>
        <dbReference type="EMBL" id="SDI62223.1"/>
    </source>
</evidence>